<evidence type="ECO:0000313" key="2">
    <source>
        <dbReference type="Proteomes" id="UP000276103"/>
    </source>
</evidence>
<comment type="caution">
    <text evidence="1">The sequence shown here is derived from an EMBL/GenBank/DDBJ whole genome shotgun (WGS) entry which is preliminary data.</text>
</comment>
<dbReference type="Pfam" id="PF19671">
    <property type="entry name" value="DUF6174"/>
    <property type="match status" value="1"/>
</dbReference>
<evidence type="ECO:0000313" key="1">
    <source>
        <dbReference type="EMBL" id="RUS94150.1"/>
    </source>
</evidence>
<protein>
    <submittedName>
        <fullName evidence="1">Uncharacterized protein</fullName>
    </submittedName>
</protein>
<proteinExistence type="predicted"/>
<name>A0A433UJY0_ANAVA</name>
<dbReference type="EMBL" id="RSCM01000015">
    <property type="protein sequence ID" value="RUS94150.1"/>
    <property type="molecule type" value="Genomic_DNA"/>
</dbReference>
<sequence>MRLPIAIGAGLLISFGSYLPLIAQPPIHVAKPQSSNSNVKKLSINKKLWNRQNVSKYSYQLTRSCFCTKEARGPVIIEVNNGMTTSVISVETGNPVDPELFKQYNTIPKLFSVVKDAIARKADSLTVKYNPKLGYPTQINIDYSAQMADEELYLTVENFQVLQ</sequence>
<gene>
    <name evidence="1" type="ORF">DSM107003_40370</name>
</gene>
<dbReference type="RefSeq" id="WP_127055866.1">
    <property type="nucleotide sequence ID" value="NZ_RSCM01000015.1"/>
</dbReference>
<dbReference type="AlphaFoldDB" id="A0A433UJY0"/>
<keyword evidence="2" id="KW-1185">Reference proteome</keyword>
<reference evidence="1 2" key="1">
    <citation type="journal article" date="2019" name="Genome Biol. Evol.">
        <title>Day and night: Metabolic profiles and evolutionary relationships of six axenic non-marine cyanobacteria.</title>
        <authorList>
            <person name="Will S.E."/>
            <person name="Henke P."/>
            <person name="Boedeker C."/>
            <person name="Huang S."/>
            <person name="Brinkmann H."/>
            <person name="Rohde M."/>
            <person name="Jarek M."/>
            <person name="Friedl T."/>
            <person name="Seufert S."/>
            <person name="Schumacher M."/>
            <person name="Overmann J."/>
            <person name="Neumann-Schaal M."/>
            <person name="Petersen J."/>
        </authorList>
    </citation>
    <scope>NUCLEOTIDE SEQUENCE [LARGE SCALE GENOMIC DNA]</scope>
    <source>
        <strain evidence="1 2">SAG 1403-4b</strain>
    </source>
</reference>
<dbReference type="OrthoDB" id="485614at2"/>
<organism evidence="1 2">
    <name type="scientific">Trichormus variabilis SAG 1403-4b</name>
    <dbReference type="NCBI Taxonomy" id="447716"/>
    <lineage>
        <taxon>Bacteria</taxon>
        <taxon>Bacillati</taxon>
        <taxon>Cyanobacteriota</taxon>
        <taxon>Cyanophyceae</taxon>
        <taxon>Nostocales</taxon>
        <taxon>Nostocaceae</taxon>
        <taxon>Trichormus</taxon>
    </lineage>
</organism>
<dbReference type="Proteomes" id="UP000276103">
    <property type="component" value="Unassembled WGS sequence"/>
</dbReference>
<dbReference type="InterPro" id="IPR046172">
    <property type="entry name" value="DUF6174"/>
</dbReference>
<accession>A0A433UJY0</accession>